<evidence type="ECO:0008006" key="3">
    <source>
        <dbReference type="Google" id="ProtNLM"/>
    </source>
</evidence>
<dbReference type="Pfam" id="PF14356">
    <property type="entry name" value="DUF4403"/>
    <property type="match status" value="1"/>
</dbReference>
<dbReference type="RefSeq" id="WP_110788339.1">
    <property type="nucleotide sequence ID" value="NZ_QKQS01000032.1"/>
</dbReference>
<dbReference type="Proteomes" id="UP000248134">
    <property type="component" value="Unassembled WGS sequence"/>
</dbReference>
<proteinExistence type="predicted"/>
<comment type="caution">
    <text evidence="1">The sequence shown here is derived from an EMBL/GenBank/DDBJ whole genome shotgun (WGS) entry which is preliminary data.</text>
</comment>
<dbReference type="OrthoDB" id="8252144at2"/>
<reference evidence="1 2" key="1">
    <citation type="submission" date="2018-06" db="EMBL/GenBank/DDBJ databases">
        <title>Draft Whole-Genome Sequence of the purple photosynthetic bacterium Rhodospeudomonas palustris XCP.</title>
        <authorList>
            <person name="Rayyan A."/>
            <person name="Meyer T.E."/>
            <person name="Kyndt J.A."/>
        </authorList>
    </citation>
    <scope>NUCLEOTIDE SEQUENCE [LARGE SCALE GENOMIC DNA]</scope>
    <source>
        <strain evidence="1 2">XCP</strain>
    </source>
</reference>
<name>A0A323UB83_RHOPL</name>
<dbReference type="InterPro" id="IPR025515">
    <property type="entry name" value="DUF4403"/>
</dbReference>
<gene>
    <name evidence="1" type="ORF">DNX69_23030</name>
</gene>
<evidence type="ECO:0000313" key="2">
    <source>
        <dbReference type="Proteomes" id="UP000248134"/>
    </source>
</evidence>
<dbReference type="EMBL" id="QKQS01000032">
    <property type="protein sequence ID" value="PZA09641.1"/>
    <property type="molecule type" value="Genomic_DNA"/>
</dbReference>
<sequence length="520" mass="56063">MRFVKFGLVAFAIVAISFTVTLKAFDWLTPRAISPPNLQALPPLPPIRQSTVVVPVSVPLGTIRDLVDTVAPRSFSGKADNPVAHYVQNADIRWTATRGAVTVRGAKDQLTITSPLTGTVNAKGSLSANTQSKVDETLGRLLGSKVAKQIGVNIKSFNANGEIKGNIVISARPQVLPNWHVDPHLDAEVALSDSGVSVGGVRIDVPQQIKPVIDKAVADQLGTLERRIRDDGALERSARREWNRLCRSVPLQGAGVPNGFFLEIRPTRALAAQPQVDAAAATLTLGIVADTRITAGPTKPQCPFPPALQMIAPDNAGVKVAVPIDIPFQELDRILEAQFVGKTFPEGDSHAAITVKRAKLAASGDRLLISLLVDAKENRSFFGFGTEATLHIWGRPTLDQENQTLRLSDIQLAVESESAFGLLGDTTRAAIPYLEKAIAEKAVIDLKPEAANVQRRVGNMIASYQRNEDGLRISSEISSLRLSDLVFDSNMLRITAEANGILEVNVTRLKPPELPQPQPR</sequence>
<organism evidence="1 2">
    <name type="scientific">Rhodopseudomonas palustris</name>
    <dbReference type="NCBI Taxonomy" id="1076"/>
    <lineage>
        <taxon>Bacteria</taxon>
        <taxon>Pseudomonadati</taxon>
        <taxon>Pseudomonadota</taxon>
        <taxon>Alphaproteobacteria</taxon>
        <taxon>Hyphomicrobiales</taxon>
        <taxon>Nitrobacteraceae</taxon>
        <taxon>Rhodopseudomonas</taxon>
    </lineage>
</organism>
<protein>
    <recommendedName>
        <fullName evidence="3">DUF4403 family protein</fullName>
    </recommendedName>
</protein>
<dbReference type="AlphaFoldDB" id="A0A323UB83"/>
<accession>A0A323UB83</accession>
<evidence type="ECO:0000313" key="1">
    <source>
        <dbReference type="EMBL" id="PZA09641.1"/>
    </source>
</evidence>